<feature type="region of interest" description="Disordered" evidence="1">
    <location>
        <begin position="1"/>
        <end position="55"/>
    </location>
</feature>
<feature type="region of interest" description="Disordered" evidence="1">
    <location>
        <begin position="185"/>
        <end position="217"/>
    </location>
</feature>
<evidence type="ECO:0000256" key="1">
    <source>
        <dbReference type="SAM" id="MobiDB-lite"/>
    </source>
</evidence>
<protein>
    <submittedName>
        <fullName evidence="2">Uncharacterized protein</fullName>
    </submittedName>
</protein>
<reference evidence="2 3" key="1">
    <citation type="submission" date="2017-11" db="EMBL/GenBank/DDBJ databases">
        <title>De novo assembly and phasing of dikaryotic genomes from two isolates of Puccinia coronata f. sp. avenae, the causal agent of oat crown rust.</title>
        <authorList>
            <person name="Miller M.E."/>
            <person name="Zhang Y."/>
            <person name="Omidvar V."/>
            <person name="Sperschneider J."/>
            <person name="Schwessinger B."/>
            <person name="Raley C."/>
            <person name="Palmer J.M."/>
            <person name="Garnica D."/>
            <person name="Upadhyaya N."/>
            <person name="Rathjen J."/>
            <person name="Taylor J.M."/>
            <person name="Park R.F."/>
            <person name="Dodds P.N."/>
            <person name="Hirsch C.D."/>
            <person name="Kianian S.F."/>
            <person name="Figueroa M."/>
        </authorList>
    </citation>
    <scope>NUCLEOTIDE SEQUENCE [LARGE SCALE GENOMIC DNA]</scope>
    <source>
        <strain evidence="2">12NC29</strain>
    </source>
</reference>
<proteinExistence type="predicted"/>
<evidence type="ECO:0000313" key="2">
    <source>
        <dbReference type="EMBL" id="PLW32524.1"/>
    </source>
</evidence>
<feature type="compositionally biased region" description="Polar residues" evidence="1">
    <location>
        <begin position="771"/>
        <end position="795"/>
    </location>
</feature>
<feature type="compositionally biased region" description="Basic and acidic residues" evidence="1">
    <location>
        <begin position="185"/>
        <end position="201"/>
    </location>
</feature>
<dbReference type="Proteomes" id="UP000235388">
    <property type="component" value="Unassembled WGS sequence"/>
</dbReference>
<accession>A0A2N5U451</accession>
<organism evidence="2 3">
    <name type="scientific">Puccinia coronata f. sp. avenae</name>
    <dbReference type="NCBI Taxonomy" id="200324"/>
    <lineage>
        <taxon>Eukaryota</taxon>
        <taxon>Fungi</taxon>
        <taxon>Dikarya</taxon>
        <taxon>Basidiomycota</taxon>
        <taxon>Pucciniomycotina</taxon>
        <taxon>Pucciniomycetes</taxon>
        <taxon>Pucciniales</taxon>
        <taxon>Pucciniaceae</taxon>
        <taxon>Puccinia</taxon>
    </lineage>
</organism>
<feature type="compositionally biased region" description="Polar residues" evidence="1">
    <location>
        <begin position="1124"/>
        <end position="1144"/>
    </location>
</feature>
<feature type="compositionally biased region" description="Polar residues" evidence="1">
    <location>
        <begin position="859"/>
        <end position="870"/>
    </location>
</feature>
<feature type="compositionally biased region" description="Polar residues" evidence="1">
    <location>
        <begin position="1049"/>
        <end position="1058"/>
    </location>
</feature>
<dbReference type="EMBL" id="PGCJ01000320">
    <property type="protein sequence ID" value="PLW32524.1"/>
    <property type="molecule type" value="Genomic_DNA"/>
</dbReference>
<feature type="compositionally biased region" description="Basic and acidic residues" evidence="1">
    <location>
        <begin position="833"/>
        <end position="842"/>
    </location>
</feature>
<feature type="region of interest" description="Disordered" evidence="1">
    <location>
        <begin position="106"/>
        <end position="163"/>
    </location>
</feature>
<keyword evidence="3" id="KW-1185">Reference proteome</keyword>
<comment type="caution">
    <text evidence="2">The sequence shown here is derived from an EMBL/GenBank/DDBJ whole genome shotgun (WGS) entry which is preliminary data.</text>
</comment>
<feature type="compositionally biased region" description="Polar residues" evidence="1">
    <location>
        <begin position="1"/>
        <end position="11"/>
    </location>
</feature>
<name>A0A2N5U451_9BASI</name>
<feature type="compositionally biased region" description="Basic and acidic residues" evidence="1">
    <location>
        <begin position="35"/>
        <end position="52"/>
    </location>
</feature>
<dbReference type="OrthoDB" id="2500155at2759"/>
<feature type="compositionally biased region" description="Basic residues" evidence="1">
    <location>
        <begin position="805"/>
        <end position="815"/>
    </location>
</feature>
<sequence>MEESQLNSNLDPNLMQFDLGYHQHSDQPNKIQAHSQEEQTHRKQPDSHEKLSTQEQLVAQDKQLDQQQPFNISEQNKTHDELNSSTIQQDQLIIHQQNIITLQEMPTKQSHHETSEPRAASQEQPSHPSSSPAIPHVDSGNGSNMINMEKSNQSVNDPGNIDPSAVQMVEQEMVKPICLKSLKKTEESKEEVAQPIKKNEDSVSSGLQPAEEKNKLDESKLQLVEQENSLQSVGLSEKVNQPVLELMEKQEELDESVPQPVERNEASVEPVLQLVKKREELVEPVLQRVKSVTLNESVLQSVEKNPQFVQLVVIQPVTKGEQLVEPVLQPVIKSVSDELVLQPIENKEEVREQPMEKKNEELREQPMEKKNEELREPILQPVEKDQDLLEPVLQPAKKNEALVDPVLQPVNNVTSNQSVHQPIEKNEESREQIHQPVEKNQVLVEPVLQPLFADPVLHPVIKVTSDEPVLQPMEKNEELREPSLQLVEKNEESVEPVIQPVKKNEKSVDSVLHPVIKVTSDESVLQPTKKKEKIDEPVLQPVEKNVLQPVEKNEQVTTNKSVVDPVLQPVRHVTLEKSAPQPLEKQEEAGESVFQTVEKNKQVVEPVLQLVKKNQEVVDPQEFVDPMLQPVKNVKLNQPIFQPIEKREKPGESIRQPVQKSEKLVETVFQQVDKNEKSGDSVLLPIKKDMTNTLLKPLEIILPTNRFLFPEYEQSLRFDLTQLQCLDRMRQETQNSKDNAPPHLVVSVGKIPSPPGTRAGQPFEDGFTCLISPSSPTHSDIQPESINYERSNQIDPSLLPSSSHVPHRRVGRPRKSAVPYVVPKSTTQPRQSALDKKIEENKPVIGLASQPIKEKPRTNTRSSMVTRATTSSSGQQQGGGQSSSAHVISETAGPSNLSRKKEPWLTALKATYAANKRKYSKLIVPYPQVGDSFKTIENFKEGCLLASWAAGHDMHVRNHYKTDLWERCVFTCRHDRSPPKGLNCPFKIVAMGNRVDMKPGQPVESWKVIKSHPVHGNHEVGPGAFDPLGKRTYRKRGAADSIAEGQEAGGQQSTESMQPSRKRRKPRRSSERIDQPLLRPKPPPSVALPAPSAVQKVAPKVETPPSPTLDNSSDSDLYFPGDSGHSSASANVLHSRANLQETTS</sequence>
<dbReference type="AlphaFoldDB" id="A0A2N5U451"/>
<feature type="region of interest" description="Disordered" evidence="1">
    <location>
        <begin position="752"/>
        <end position="898"/>
    </location>
</feature>
<feature type="region of interest" description="Disordered" evidence="1">
    <location>
        <begin position="1036"/>
        <end position="1144"/>
    </location>
</feature>
<feature type="compositionally biased region" description="Low complexity" evidence="1">
    <location>
        <begin position="119"/>
        <end position="136"/>
    </location>
</feature>
<feature type="compositionally biased region" description="Polar residues" evidence="1">
    <location>
        <begin position="140"/>
        <end position="157"/>
    </location>
</feature>
<feature type="region of interest" description="Disordered" evidence="1">
    <location>
        <begin position="349"/>
        <end position="380"/>
    </location>
</feature>
<dbReference type="STRING" id="200324.A0A2N5U451"/>
<evidence type="ECO:0000313" key="3">
    <source>
        <dbReference type="Proteomes" id="UP000235388"/>
    </source>
</evidence>
<gene>
    <name evidence="2" type="ORF">PCANC_22443</name>
</gene>